<organism evidence="2 3">
    <name type="scientific">Lentilactobacillus parabuchneri</name>
    <dbReference type="NCBI Taxonomy" id="152331"/>
    <lineage>
        <taxon>Bacteria</taxon>
        <taxon>Bacillati</taxon>
        <taxon>Bacillota</taxon>
        <taxon>Bacilli</taxon>
        <taxon>Lactobacillales</taxon>
        <taxon>Lactobacillaceae</taxon>
        <taxon>Lentilactobacillus</taxon>
    </lineage>
</organism>
<evidence type="ECO:0000259" key="1">
    <source>
        <dbReference type="Pfam" id="PF21645"/>
    </source>
</evidence>
<feature type="non-terminal residue" evidence="2">
    <location>
        <position position="87"/>
    </location>
</feature>
<accession>A0A844EEG6</accession>
<dbReference type="AlphaFoldDB" id="A0A844EEG6"/>
<feature type="non-terminal residue" evidence="2">
    <location>
        <position position="1"/>
    </location>
</feature>
<dbReference type="Pfam" id="PF21645">
    <property type="entry name" value="FakA-like_M"/>
    <property type="match status" value="1"/>
</dbReference>
<evidence type="ECO:0000313" key="2">
    <source>
        <dbReference type="EMBL" id="MSE22727.1"/>
    </source>
</evidence>
<dbReference type="InterPro" id="IPR048394">
    <property type="entry name" value="FakA-like_M"/>
</dbReference>
<evidence type="ECO:0000313" key="3">
    <source>
        <dbReference type="Proteomes" id="UP000491237"/>
    </source>
</evidence>
<sequence>PEDIVYGYCTQIMVRIGKGREVDHQFDYQTFYDYLAKLGDSLLVINDDDIVKVHVHTEHPGKVLAWGQEFGDLATVKVDNMRLQQEP</sequence>
<dbReference type="PANTHER" id="PTHR33434:SF4">
    <property type="entry name" value="PHOSPHATASE PROTEIN"/>
    <property type="match status" value="1"/>
</dbReference>
<gene>
    <name evidence="2" type="ORF">GKC44_16150</name>
</gene>
<dbReference type="InterPro" id="IPR050270">
    <property type="entry name" value="DegV_domain_contain"/>
</dbReference>
<proteinExistence type="predicted"/>
<dbReference type="PANTHER" id="PTHR33434">
    <property type="entry name" value="DEGV DOMAIN-CONTAINING PROTEIN DR_1986-RELATED"/>
    <property type="match status" value="1"/>
</dbReference>
<dbReference type="EMBL" id="WKKY01001457">
    <property type="protein sequence ID" value="MSE22727.1"/>
    <property type="molecule type" value="Genomic_DNA"/>
</dbReference>
<reference evidence="2 3" key="1">
    <citation type="submission" date="2019-11" db="EMBL/GenBank/DDBJ databases">
        <title>Draft Genome Sequence of Plant Growth-Promoting Rhizosphere-Associated Bacteria.</title>
        <authorList>
            <person name="Vasilyev I.Y."/>
            <person name="Radchenko V."/>
            <person name="Ilnitskaya E.V."/>
        </authorList>
    </citation>
    <scope>NUCLEOTIDE SEQUENCE [LARGE SCALE GENOMIC DNA]</scope>
    <source>
        <strain evidence="2 3">VRA_07sq_f</strain>
    </source>
</reference>
<dbReference type="Proteomes" id="UP000491237">
    <property type="component" value="Unassembled WGS sequence"/>
</dbReference>
<comment type="caution">
    <text evidence="2">The sequence shown here is derived from an EMBL/GenBank/DDBJ whole genome shotgun (WGS) entry which is preliminary data.</text>
</comment>
<protein>
    <recommendedName>
        <fullName evidence="1">Fatty acid kinase subunit A-like middle domain-containing protein</fullName>
    </recommendedName>
</protein>
<feature type="domain" description="Fatty acid kinase subunit A-like middle" evidence="1">
    <location>
        <begin position="6"/>
        <end position="86"/>
    </location>
</feature>
<name>A0A844EEG6_9LACO</name>